<dbReference type="Proteomes" id="UP000244731">
    <property type="component" value="Unassembled WGS sequence"/>
</dbReference>
<keyword evidence="2" id="KW-1185">Reference proteome</keyword>
<organism evidence="1 2">
    <name type="scientific">Cronobacter malonaticus</name>
    <dbReference type="NCBI Taxonomy" id="413503"/>
    <lineage>
        <taxon>Bacteria</taxon>
        <taxon>Pseudomonadati</taxon>
        <taxon>Pseudomonadota</taxon>
        <taxon>Gammaproteobacteria</taxon>
        <taxon>Enterobacterales</taxon>
        <taxon>Enterobacteriaceae</taxon>
        <taxon>Cronobacter</taxon>
    </lineage>
</organism>
<sequence>MENFQRKRLMPMAYALIWVSLAAAAVPAGQSLLMPDSTTTITPSSTTRLPEKASAALDGMSLDTIPGRPAISDLPPAPTEMKA</sequence>
<reference evidence="1 2" key="1">
    <citation type="submission" date="2016-12" db="EMBL/GenBank/DDBJ databases">
        <title>Analysis of the Molecular Diversity Among Cronobacter Species Isolated from Filth Flies Using a Pan Genomic DNA Microarray.</title>
        <authorList>
            <person name="Pava-Ripoll M."/>
            <person name="Tall B."/>
            <person name="Farber J."/>
            <person name="Fanning S."/>
            <person name="Lehner A."/>
            <person name="Stephan R."/>
            <person name="Pagotto F."/>
            <person name="Iverson C."/>
            <person name="Ziobro G."/>
            <person name="Miller A."/>
            <person name="Pearson R."/>
            <person name="Yan Q."/>
            <person name="Kim M."/>
            <person name="Jeong S."/>
            <person name="Park J."/>
            <person name="Jun S."/>
            <person name="Choi H."/>
            <person name="Chung T."/>
            <person name="Yoo Y."/>
            <person name="Park E."/>
            <person name="Hwang S."/>
            <person name="Lee B."/>
            <person name="Sathyamoorthy V."/>
            <person name="Carter L."/>
            <person name="Mammel M."/>
            <person name="Jackson S."/>
            <person name="Kothary M."/>
            <person name="Patel I."/>
            <person name="Grim C."/>
            <person name="Gopinath G."/>
            <person name="Gangiredla J."/>
            <person name="Chase H."/>
        </authorList>
    </citation>
    <scope>NUCLEOTIDE SEQUENCE [LARGE SCALE GENOMIC DNA]</scope>
    <source>
        <strain evidence="1 2">MOD1-Md25g</strain>
    </source>
</reference>
<evidence type="ECO:0000313" key="2">
    <source>
        <dbReference type="Proteomes" id="UP000244731"/>
    </source>
</evidence>
<evidence type="ECO:0000313" key="1">
    <source>
        <dbReference type="EMBL" id="PUX08297.1"/>
    </source>
</evidence>
<accession>A0ABX5K1U1</accession>
<proteinExistence type="predicted"/>
<comment type="caution">
    <text evidence="1">The sequence shown here is derived from an EMBL/GenBank/DDBJ whole genome shotgun (WGS) entry which is preliminary data.</text>
</comment>
<dbReference type="EMBL" id="MSAC01000019">
    <property type="protein sequence ID" value="PUX08297.1"/>
    <property type="molecule type" value="Genomic_DNA"/>
</dbReference>
<name>A0ABX5K1U1_9ENTR</name>
<gene>
    <name evidence="1" type="ORF">AUM46_06315</name>
</gene>
<protein>
    <submittedName>
        <fullName evidence="1">Uncharacterized protein</fullName>
    </submittedName>
</protein>